<protein>
    <submittedName>
        <fullName evidence="1">Uncharacterized protein</fullName>
    </submittedName>
</protein>
<proteinExistence type="predicted"/>
<reference evidence="1" key="1">
    <citation type="journal article" date="2021" name="Proc. Natl. Acad. Sci. U.S.A.">
        <title>A Catalog of Tens of Thousands of Viruses from Human Metagenomes Reveals Hidden Associations with Chronic Diseases.</title>
        <authorList>
            <person name="Tisza M.J."/>
            <person name="Buck C.B."/>
        </authorList>
    </citation>
    <scope>NUCLEOTIDE SEQUENCE</scope>
    <source>
        <strain evidence="1">Ct5O42</strain>
    </source>
</reference>
<evidence type="ECO:0000313" key="1">
    <source>
        <dbReference type="EMBL" id="DAD55346.1"/>
    </source>
</evidence>
<name>A0A8D9UHB7_9CAUD</name>
<dbReference type="EMBL" id="BK014723">
    <property type="protein sequence ID" value="DAD55346.1"/>
    <property type="molecule type" value="Genomic_DNA"/>
</dbReference>
<sequence>MKIPLKSGKIEKTHFIMGDAGANSASPFFFFSPFFS</sequence>
<organism evidence="1">
    <name type="scientific">Podoviridae sp. ct5O42</name>
    <dbReference type="NCBI Taxonomy" id="2826084"/>
    <lineage>
        <taxon>Viruses</taxon>
        <taxon>Duplodnaviria</taxon>
        <taxon>Heunggongvirae</taxon>
        <taxon>Uroviricota</taxon>
        <taxon>Caudoviricetes</taxon>
    </lineage>
</organism>
<accession>A0A8D9UHB7</accession>